<evidence type="ECO:0000256" key="2">
    <source>
        <dbReference type="SAM" id="Phobius"/>
    </source>
</evidence>
<feature type="transmembrane region" description="Helical" evidence="2">
    <location>
        <begin position="50"/>
        <end position="72"/>
    </location>
</feature>
<dbReference type="EMBL" id="JAULSV010000007">
    <property type="protein sequence ID" value="KAK0638492.1"/>
    <property type="molecule type" value="Genomic_DNA"/>
</dbReference>
<proteinExistence type="predicted"/>
<dbReference type="PANTHER" id="PTHR37544">
    <property type="entry name" value="SPRAY-RELATED"/>
    <property type="match status" value="1"/>
</dbReference>
<dbReference type="Proteomes" id="UP001174936">
    <property type="component" value="Unassembled WGS sequence"/>
</dbReference>
<feature type="transmembrane region" description="Helical" evidence="2">
    <location>
        <begin position="778"/>
        <end position="802"/>
    </location>
</feature>
<accession>A0AA39XQR8</accession>
<organism evidence="3 4">
    <name type="scientific">Cercophora newfieldiana</name>
    <dbReference type="NCBI Taxonomy" id="92897"/>
    <lineage>
        <taxon>Eukaryota</taxon>
        <taxon>Fungi</taxon>
        <taxon>Dikarya</taxon>
        <taxon>Ascomycota</taxon>
        <taxon>Pezizomycotina</taxon>
        <taxon>Sordariomycetes</taxon>
        <taxon>Sordariomycetidae</taxon>
        <taxon>Sordariales</taxon>
        <taxon>Lasiosphaeriaceae</taxon>
        <taxon>Cercophora</taxon>
    </lineage>
</organism>
<feature type="transmembrane region" description="Helical" evidence="2">
    <location>
        <begin position="503"/>
        <end position="524"/>
    </location>
</feature>
<keyword evidence="4" id="KW-1185">Reference proteome</keyword>
<dbReference type="InterPro" id="IPR021840">
    <property type="entry name" value="DUF3433"/>
</dbReference>
<protein>
    <submittedName>
        <fullName evidence="3">Uncharacterized protein</fullName>
    </submittedName>
</protein>
<feature type="transmembrane region" description="Helical" evidence="2">
    <location>
        <begin position="154"/>
        <end position="176"/>
    </location>
</feature>
<gene>
    <name evidence="3" type="ORF">B0T16DRAFT_462269</name>
</gene>
<feature type="transmembrane region" description="Helical" evidence="2">
    <location>
        <begin position="1121"/>
        <end position="1139"/>
    </location>
</feature>
<feature type="region of interest" description="Disordered" evidence="1">
    <location>
        <begin position="1202"/>
        <end position="1240"/>
    </location>
</feature>
<feature type="compositionally biased region" description="Acidic residues" evidence="1">
    <location>
        <begin position="1230"/>
        <end position="1240"/>
    </location>
</feature>
<dbReference type="Pfam" id="PF11915">
    <property type="entry name" value="DUF3433"/>
    <property type="match status" value="2"/>
</dbReference>
<comment type="caution">
    <text evidence="3">The sequence shown here is derived from an EMBL/GenBank/DDBJ whole genome shotgun (WGS) entry which is preliminary data.</text>
</comment>
<keyword evidence="2" id="KW-0472">Membrane</keyword>
<dbReference type="PANTHER" id="PTHR37544:SF1">
    <property type="entry name" value="PHOSPHORIBOSYLAMINOIMIDAZOLE-SUCCINOCARBOXAMIDE SYNTHASE"/>
    <property type="match status" value="1"/>
</dbReference>
<evidence type="ECO:0000256" key="1">
    <source>
        <dbReference type="SAM" id="MobiDB-lite"/>
    </source>
</evidence>
<feature type="transmembrane region" description="Helical" evidence="2">
    <location>
        <begin position="670"/>
        <end position="691"/>
    </location>
</feature>
<dbReference type="AlphaFoldDB" id="A0AA39XQR8"/>
<sequence length="1240" mass="135683">MAPNSIKSSRASRWAFSAIARSTSPQHHEKGSDRDRPELWTPFFLRRSTLAALVLLFVLLMLSFAILFGISTRDQGLATANPNWYYLWVYGPTAAFTFIAAIWAPIEYRTKQLEPWVLMSQTFRPARDGFLLDYVDQLNILALPGSLCRRHWRAFSGIAAAFVIVIATVASSGLLVSSSVTVHRQSAPLVAQDAFSVTALPRAGARPAINTYGVMASNLSFPIGTIDQYAFQWFEPADDKTYDGLTAVVDVFEATLDCEVANVEEGGVWKEGLRANNNTLPDVPSQSPGNAVSTAQYQETRFILRTPSCPKPLYLAVVGAKTFAFNGSSCGDSGAPSRKPEVIDRFVAVWGHRNSPSEGLIADFGLACIPHYSVRKGEVSLNRDTNGEFRPTVSFPDESPGVTLDGITAWDILTEFARTTVESSDSIFMGDFGSVNGRFGTGLQPLVETAISNGYSDDRKDALSRLFGLVGAQVANQYLKEAAETPLVGETFVKEDRLVVSPVSFWILESMLAALLLITGYIIVVSSKFAMPCDTSTLAGLSTVLARSESAISSLQGAGRVSEKSLHDRLKNVQFRTNIVTEDGRNVFRIKSTVAEEVSPLLSGADLQTKEKNTPTSQSRWKTWEAFRSAAVTFFGNIRRVFYGMPLFPRRTVSTGEPEVGRYRPFTVTIFGQALLLLALPALIITLEMLYQRSSRDNGLAEIDNHSNVAHYAWTYTPTAVMVGVGLWLTAFSTTVKLLGPYSSLWKGVATAETTMAENYLHTIAILSLYDAARKRKWGIVTPGLAAMLTPFLTIVASGLLFTSPSTTTTTAGFQQTDFFNMSTVNISDGLTFANLALASNLSDPLWTYREFAIPHLAGASELTPAADDSEQDMAFTRVTLDRVPFFRSRFNCTPATRQDLECSGGDPPPTAGDKYGQASDYFTGTGYFGAMAEGRFIDTPQCPTNFVSFGHTTDNTIDEVSYLACDPYVEEVLVSATFRLPSWELDYPSSPFSPPPVTIHPDPPRVVPSINTTEFMIFSFSYLVFSNPANLDTSFEPASLFGLVVNGRNGTPIAEIAGPDNIDNLKNAVERTFSLVMAQFLNHARQNLTAAAERNTFTGIVTAPNEGRSRLHQSAISTRILEGLLGIMFVCVVLSYSTQRHMRKLLPKNPCSIGAAASMLAGSDLLKHIPPGAEWMTDEQRNELEVFREGLFGLGEWVGDTREQSEVGASETPEGSGERTRKWYGIDFEWPEEEGGGSR</sequence>
<keyword evidence="2" id="KW-0812">Transmembrane</keyword>
<feature type="transmembrane region" description="Helical" evidence="2">
    <location>
        <begin position="711"/>
        <end position="732"/>
    </location>
</feature>
<name>A0AA39XQR8_9PEZI</name>
<evidence type="ECO:0000313" key="3">
    <source>
        <dbReference type="EMBL" id="KAK0638492.1"/>
    </source>
</evidence>
<evidence type="ECO:0000313" key="4">
    <source>
        <dbReference type="Proteomes" id="UP001174936"/>
    </source>
</evidence>
<feature type="transmembrane region" description="Helical" evidence="2">
    <location>
        <begin position="84"/>
        <end position="106"/>
    </location>
</feature>
<keyword evidence="2" id="KW-1133">Transmembrane helix</keyword>
<reference evidence="3" key="1">
    <citation type="submission" date="2023-06" db="EMBL/GenBank/DDBJ databases">
        <title>Genome-scale phylogeny and comparative genomics of the fungal order Sordariales.</title>
        <authorList>
            <consortium name="Lawrence Berkeley National Laboratory"/>
            <person name="Hensen N."/>
            <person name="Bonometti L."/>
            <person name="Westerberg I."/>
            <person name="Brannstrom I.O."/>
            <person name="Guillou S."/>
            <person name="Cros-Aarteil S."/>
            <person name="Calhoun S."/>
            <person name="Haridas S."/>
            <person name="Kuo A."/>
            <person name="Mondo S."/>
            <person name="Pangilinan J."/>
            <person name="Riley R."/>
            <person name="Labutti K."/>
            <person name="Andreopoulos B."/>
            <person name="Lipzen A."/>
            <person name="Chen C."/>
            <person name="Yanf M."/>
            <person name="Daum C."/>
            <person name="Ng V."/>
            <person name="Clum A."/>
            <person name="Steindorff A."/>
            <person name="Ohm R."/>
            <person name="Martin F."/>
            <person name="Silar P."/>
            <person name="Natvig D."/>
            <person name="Lalanne C."/>
            <person name="Gautier V."/>
            <person name="Ament-Velasquez S.L."/>
            <person name="Kruys A."/>
            <person name="Hutchinson M.I."/>
            <person name="Powell A.J."/>
            <person name="Barry K."/>
            <person name="Miller A.N."/>
            <person name="Grigoriev I.V."/>
            <person name="Debuchy R."/>
            <person name="Gladieux P."/>
            <person name="Thoren M.H."/>
            <person name="Johannesson H."/>
        </authorList>
    </citation>
    <scope>NUCLEOTIDE SEQUENCE</scope>
    <source>
        <strain evidence="3">SMH2532-1</strain>
    </source>
</reference>